<keyword evidence="8 17" id="KW-0863">Zinc-finger</keyword>
<protein>
    <recommendedName>
        <fullName evidence="19">Branchpoint-bridging protein</fullName>
    </recommendedName>
</protein>
<comment type="function">
    <text evidence="19">Necessary for the splicing of pre-mRNA. Has a role in the recognition of the branch site (5'-UACUAAC-3'), the pyrimidine tract and the 3'-splice site at the 3'-end of introns.</text>
</comment>
<keyword evidence="10 18" id="KW-0694">RNA-binding</keyword>
<dbReference type="Pfam" id="PF22675">
    <property type="entry name" value="KH-I_KHDC4-BBP"/>
    <property type="match status" value="1"/>
</dbReference>
<evidence type="ECO:0000256" key="15">
    <source>
        <dbReference type="ARBA" id="ARBA00023242"/>
    </source>
</evidence>
<dbReference type="SMART" id="SM00322">
    <property type="entry name" value="KH"/>
    <property type="match status" value="1"/>
</dbReference>
<dbReference type="InterPro" id="IPR055256">
    <property type="entry name" value="KH_1_KHDC4/BBP-like"/>
</dbReference>
<dbReference type="OrthoDB" id="10021397at2759"/>
<dbReference type="EMBL" id="KZ150187">
    <property type="protein sequence ID" value="PZC72447.1"/>
    <property type="molecule type" value="Genomic_DNA"/>
</dbReference>
<dbReference type="CDD" id="cd22382">
    <property type="entry name" value="KH-I_SF1"/>
    <property type="match status" value="1"/>
</dbReference>
<comment type="function">
    <text evidence="16">Necessary for the ATP-dependent first step of spliceosome assembly. Binds to the intron branch point sequence (BPS) 5'-UACUAAC-3' of the pre-mRNA. May act as transcription repressor.</text>
</comment>
<keyword evidence="6 19" id="KW-0479">Metal-binding</keyword>
<dbReference type="PANTHER" id="PTHR11208">
    <property type="entry name" value="RNA-BINDING PROTEIN RELATED"/>
    <property type="match status" value="1"/>
</dbReference>
<evidence type="ECO:0000256" key="18">
    <source>
        <dbReference type="PROSITE-ProRule" id="PRU00117"/>
    </source>
</evidence>
<name>A0A2W1BGV7_HELAM</name>
<dbReference type="InterPro" id="IPR036612">
    <property type="entry name" value="KH_dom_type_1_sf"/>
</dbReference>
<dbReference type="FunFam" id="4.10.60.10:FF:000031">
    <property type="entry name" value="splicing factor 1"/>
    <property type="match status" value="1"/>
</dbReference>
<dbReference type="GO" id="GO:0003729">
    <property type="term" value="F:mRNA binding"/>
    <property type="evidence" value="ECO:0007669"/>
    <property type="project" value="TreeGrafter"/>
</dbReference>
<dbReference type="Pfam" id="PF00098">
    <property type="entry name" value="zf-CCHC"/>
    <property type="match status" value="1"/>
</dbReference>
<reference evidence="22 23" key="1">
    <citation type="journal article" date="2017" name="BMC Biol.">
        <title>Genomic innovations, transcriptional plasticity and gene loss underlying the evolution and divergence of two highly polyphagous and invasive Helicoverpa pest species.</title>
        <authorList>
            <person name="Pearce S.L."/>
            <person name="Clarke D.F."/>
            <person name="East P.D."/>
            <person name="Elfekih S."/>
            <person name="Gordon K.H."/>
            <person name="Jermiin L.S."/>
            <person name="McGaughran A."/>
            <person name="Oakeshott J.G."/>
            <person name="Papanikolaou A."/>
            <person name="Perera O.P."/>
            <person name="Rane R.V."/>
            <person name="Richards S."/>
            <person name="Tay W.T."/>
            <person name="Walsh T.K."/>
            <person name="Anderson A."/>
            <person name="Anderson C.J."/>
            <person name="Asgari S."/>
            <person name="Board P.G."/>
            <person name="Bretschneider A."/>
            <person name="Campbell P.M."/>
            <person name="Chertemps T."/>
            <person name="Christeller J.T."/>
            <person name="Coppin C.W."/>
            <person name="Downes S.J."/>
            <person name="Duan G."/>
            <person name="Farnsworth C.A."/>
            <person name="Good R.T."/>
            <person name="Han L.B."/>
            <person name="Han Y.C."/>
            <person name="Hatje K."/>
            <person name="Horne I."/>
            <person name="Huang Y.P."/>
            <person name="Hughes D.S."/>
            <person name="Jacquin-Joly E."/>
            <person name="James W."/>
            <person name="Jhangiani S."/>
            <person name="Kollmar M."/>
            <person name="Kuwar S.S."/>
            <person name="Li S."/>
            <person name="Liu N.Y."/>
            <person name="Maibeche M.T."/>
            <person name="Miller J.R."/>
            <person name="Montagne N."/>
            <person name="Perry T."/>
            <person name="Qu J."/>
            <person name="Song S.V."/>
            <person name="Sutton G.G."/>
            <person name="Vogel H."/>
            <person name="Walenz B.P."/>
            <person name="Xu W."/>
            <person name="Zhang H.J."/>
            <person name="Zou Z."/>
            <person name="Batterham P."/>
            <person name="Edwards O.R."/>
            <person name="Feyereisen R."/>
            <person name="Gibbs R.A."/>
            <person name="Heckel D.G."/>
            <person name="McGrath A."/>
            <person name="Robin C."/>
            <person name="Scherer S.E."/>
            <person name="Worley K.C."/>
            <person name="Wu Y.D."/>
        </authorList>
    </citation>
    <scope>NUCLEOTIDE SEQUENCE [LARGE SCALE GENOMIC DNA]</scope>
    <source>
        <strain evidence="22">Harm_GR_Male_#8</strain>
        <tissue evidence="22">Whole organism</tissue>
    </source>
</reference>
<accession>A0A2W1BGV7</accession>
<dbReference type="SUPFAM" id="SSF57756">
    <property type="entry name" value="Retrovirus zinc finger-like domains"/>
    <property type="match status" value="1"/>
</dbReference>
<comment type="similarity">
    <text evidence="2 19">Belongs to the BBP/SF1 family.</text>
</comment>
<keyword evidence="7 19" id="KW-0747">Spliceosome</keyword>
<evidence type="ECO:0000256" key="11">
    <source>
        <dbReference type="ARBA" id="ARBA00022990"/>
    </source>
</evidence>
<dbReference type="PROSITE" id="PS50158">
    <property type="entry name" value="ZF_CCHC"/>
    <property type="match status" value="1"/>
</dbReference>
<dbReference type="GO" id="GO:0005681">
    <property type="term" value="C:spliceosomal complex"/>
    <property type="evidence" value="ECO:0007669"/>
    <property type="project" value="UniProtKB-KW"/>
</dbReference>
<evidence type="ECO:0000256" key="17">
    <source>
        <dbReference type="PROSITE-ProRule" id="PRU00047"/>
    </source>
</evidence>
<dbReference type="Gene3D" id="4.10.60.10">
    <property type="entry name" value="Zinc finger, CCHC-type"/>
    <property type="match status" value="1"/>
</dbReference>
<dbReference type="Proteomes" id="UP000249218">
    <property type="component" value="Unassembled WGS sequence"/>
</dbReference>
<evidence type="ECO:0000256" key="1">
    <source>
        <dbReference type="ARBA" id="ARBA00004123"/>
    </source>
</evidence>
<dbReference type="GO" id="GO:0008270">
    <property type="term" value="F:zinc ion binding"/>
    <property type="evidence" value="ECO:0007669"/>
    <property type="project" value="UniProtKB-UniRule"/>
</dbReference>
<keyword evidence="9 19" id="KW-0862">Zinc</keyword>
<gene>
    <name evidence="22" type="primary">HaOG211142</name>
    <name evidence="22" type="ORF">B5X24_HaOG211142</name>
</gene>
<dbReference type="SUPFAM" id="SSF54791">
    <property type="entry name" value="Eukaryotic type KH-domain (KH-domain type I)"/>
    <property type="match status" value="1"/>
</dbReference>
<feature type="compositionally biased region" description="Pro residues" evidence="20">
    <location>
        <begin position="348"/>
        <end position="366"/>
    </location>
</feature>
<feature type="region of interest" description="Disordered" evidence="20">
    <location>
        <begin position="326"/>
        <end position="368"/>
    </location>
</feature>
<evidence type="ECO:0000256" key="19">
    <source>
        <dbReference type="RuleBase" id="RU367126"/>
    </source>
</evidence>
<evidence type="ECO:0000256" key="6">
    <source>
        <dbReference type="ARBA" id="ARBA00022723"/>
    </source>
</evidence>
<dbReference type="SMART" id="SM00343">
    <property type="entry name" value="ZnF_C2HC"/>
    <property type="match status" value="2"/>
</dbReference>
<evidence type="ECO:0000256" key="10">
    <source>
        <dbReference type="ARBA" id="ARBA00022884"/>
    </source>
</evidence>
<dbReference type="PROSITE" id="PS50084">
    <property type="entry name" value="KH_TYPE_1"/>
    <property type="match status" value="1"/>
</dbReference>
<evidence type="ECO:0000259" key="21">
    <source>
        <dbReference type="PROSITE" id="PS50158"/>
    </source>
</evidence>
<dbReference type="InterPro" id="IPR045071">
    <property type="entry name" value="BBP-like"/>
</dbReference>
<evidence type="ECO:0000256" key="4">
    <source>
        <dbReference type="ARBA" id="ARBA00022553"/>
    </source>
</evidence>
<dbReference type="InterPro" id="IPR032570">
    <property type="entry name" value="SF1-HH"/>
</dbReference>
<evidence type="ECO:0000256" key="13">
    <source>
        <dbReference type="ARBA" id="ARBA00023163"/>
    </source>
</evidence>
<keyword evidence="12" id="KW-0805">Transcription regulation</keyword>
<dbReference type="InterPro" id="IPR036875">
    <property type="entry name" value="Znf_CCHC_sf"/>
</dbReference>
<evidence type="ECO:0000256" key="16">
    <source>
        <dbReference type="ARBA" id="ARBA00055181"/>
    </source>
</evidence>
<dbReference type="Gene3D" id="6.10.140.1790">
    <property type="match status" value="1"/>
</dbReference>
<dbReference type="GO" id="GO:0000398">
    <property type="term" value="P:mRNA splicing, via spliceosome"/>
    <property type="evidence" value="ECO:0007669"/>
    <property type="project" value="UniProtKB-UniRule"/>
</dbReference>
<dbReference type="InterPro" id="IPR004087">
    <property type="entry name" value="KH_dom"/>
</dbReference>
<organism evidence="22 23">
    <name type="scientific">Helicoverpa armigera</name>
    <name type="common">Cotton bollworm</name>
    <name type="synonym">Heliothis armigera</name>
    <dbReference type="NCBI Taxonomy" id="29058"/>
    <lineage>
        <taxon>Eukaryota</taxon>
        <taxon>Metazoa</taxon>
        <taxon>Ecdysozoa</taxon>
        <taxon>Arthropoda</taxon>
        <taxon>Hexapoda</taxon>
        <taxon>Insecta</taxon>
        <taxon>Pterygota</taxon>
        <taxon>Neoptera</taxon>
        <taxon>Endopterygota</taxon>
        <taxon>Lepidoptera</taxon>
        <taxon>Glossata</taxon>
        <taxon>Ditrysia</taxon>
        <taxon>Noctuoidea</taxon>
        <taxon>Noctuidae</taxon>
        <taxon>Heliothinae</taxon>
        <taxon>Helicoverpa</taxon>
    </lineage>
</organism>
<dbReference type="PANTHER" id="PTHR11208:SF45">
    <property type="entry name" value="SPLICING FACTOR 1"/>
    <property type="match status" value="1"/>
</dbReference>
<keyword evidence="5 19" id="KW-0507">mRNA processing</keyword>
<evidence type="ECO:0000256" key="20">
    <source>
        <dbReference type="SAM" id="MobiDB-lite"/>
    </source>
</evidence>
<comment type="subcellular location">
    <subcellularLocation>
        <location evidence="1 19">Nucleus</location>
    </subcellularLocation>
</comment>
<evidence type="ECO:0000256" key="8">
    <source>
        <dbReference type="ARBA" id="ARBA00022771"/>
    </source>
</evidence>
<dbReference type="FunFam" id="3.30.1370.10:FF:000016">
    <property type="entry name" value="Putative splicing factor 1"/>
    <property type="match status" value="1"/>
</dbReference>
<evidence type="ECO:0000256" key="5">
    <source>
        <dbReference type="ARBA" id="ARBA00022664"/>
    </source>
</evidence>
<evidence type="ECO:0000256" key="7">
    <source>
        <dbReference type="ARBA" id="ARBA00022728"/>
    </source>
</evidence>
<keyword evidence="11" id="KW-0007">Acetylation</keyword>
<evidence type="ECO:0000313" key="22">
    <source>
        <dbReference type="EMBL" id="PZC72447.1"/>
    </source>
</evidence>
<dbReference type="Gene3D" id="3.30.1370.10">
    <property type="entry name" value="K Homology domain, type 1"/>
    <property type="match status" value="1"/>
</dbReference>
<dbReference type="InterPro" id="IPR047086">
    <property type="entry name" value="SF1-HH_sf"/>
</dbReference>
<evidence type="ECO:0000256" key="2">
    <source>
        <dbReference type="ARBA" id="ARBA00010382"/>
    </source>
</evidence>
<dbReference type="AlphaFoldDB" id="A0A2W1BGV7"/>
<dbReference type="Pfam" id="PF16275">
    <property type="entry name" value="SF1-HH"/>
    <property type="match status" value="1"/>
</dbReference>
<keyword evidence="3" id="KW-0678">Repressor</keyword>
<dbReference type="GO" id="GO:0045131">
    <property type="term" value="F:pre-mRNA branch point binding"/>
    <property type="evidence" value="ECO:0007669"/>
    <property type="project" value="UniProtKB-UniRule"/>
</dbReference>
<evidence type="ECO:0000256" key="9">
    <source>
        <dbReference type="ARBA" id="ARBA00022833"/>
    </source>
</evidence>
<evidence type="ECO:0000256" key="12">
    <source>
        <dbReference type="ARBA" id="ARBA00023015"/>
    </source>
</evidence>
<keyword evidence="14 19" id="KW-0508">mRNA splicing</keyword>
<proteinExistence type="inferred from homology"/>
<dbReference type="InterPro" id="IPR001878">
    <property type="entry name" value="Znf_CCHC"/>
</dbReference>
<keyword evidence="23" id="KW-1185">Reference proteome</keyword>
<keyword evidence="15 19" id="KW-0539">Nucleus</keyword>
<evidence type="ECO:0000256" key="14">
    <source>
        <dbReference type="ARBA" id="ARBA00023187"/>
    </source>
</evidence>
<keyword evidence="4" id="KW-0597">Phosphoprotein</keyword>
<sequence length="401" mass="44341">MGSEHDKTFIPGLPTVLPSTLTRDQEEQYLLQLQIEEVSRKLRSGDLGIPANIDERSPSPEPIYSTDGKRLNTREYRTRRKLEEERHRLVTRMHQINPDFKPPPDYKPPIIRVHDKVMIPQEEHPDINFVGLLIGPRGNTLKAMEKETGAKIIIRGKGSVKEGKVGRKDGQPLPGEDEPLHAYITATNADCVKKAVEKIKEVIRQGVEVPEGQNDLRRMQLRELAQLNGTLRENDAVRCANCSATDHKTWLCPDKPNVTNSIVCSSCGGAGHIARDCRAKRPGQAALHNAPNKAKIDEEYMSLMAELGEAAPGGAARRLPALFPHAQHSQQPARAIMPPPPHRELPVSLPPPPGAFPPPPPPPSTQPAPWLGPYAQIHIVTYSCELHIDAVIAPFKNTSLL</sequence>
<feature type="domain" description="CCHC-type" evidence="21">
    <location>
        <begin position="264"/>
        <end position="278"/>
    </location>
</feature>
<keyword evidence="13" id="KW-0804">Transcription</keyword>
<dbReference type="GO" id="GO:0005654">
    <property type="term" value="C:nucleoplasm"/>
    <property type="evidence" value="ECO:0007669"/>
    <property type="project" value="UniProtKB-ARBA"/>
</dbReference>
<evidence type="ECO:0000313" key="23">
    <source>
        <dbReference type="Proteomes" id="UP000249218"/>
    </source>
</evidence>
<dbReference type="GO" id="GO:0048024">
    <property type="term" value="P:regulation of mRNA splicing, via spliceosome"/>
    <property type="evidence" value="ECO:0007669"/>
    <property type="project" value="TreeGrafter"/>
</dbReference>
<evidence type="ECO:0000256" key="3">
    <source>
        <dbReference type="ARBA" id="ARBA00022491"/>
    </source>
</evidence>